<evidence type="ECO:0000256" key="7">
    <source>
        <dbReference type="RuleBase" id="RU003993"/>
    </source>
</evidence>
<evidence type="ECO:0000259" key="9">
    <source>
        <dbReference type="Pfam" id="PF10502"/>
    </source>
</evidence>
<evidence type="ECO:0000256" key="6">
    <source>
        <dbReference type="ARBA" id="ARBA00022801"/>
    </source>
</evidence>
<dbReference type="PANTHER" id="PTHR43390:SF1">
    <property type="entry name" value="CHLOROPLAST PROCESSING PEPTIDASE"/>
    <property type="match status" value="1"/>
</dbReference>
<dbReference type="InterPro" id="IPR019757">
    <property type="entry name" value="Pept_S26A_signal_pept_1_Lys-AS"/>
</dbReference>
<dbReference type="CDD" id="cd06530">
    <property type="entry name" value="S26_SPase_I"/>
    <property type="match status" value="1"/>
</dbReference>
<evidence type="ECO:0000313" key="10">
    <source>
        <dbReference type="EMBL" id="UJF31507.1"/>
    </source>
</evidence>
<comment type="catalytic activity">
    <reaction evidence="1 7">
        <text>Cleavage of hydrophobic, N-terminal signal or leader sequences from secreted and periplasmic proteins.</text>
        <dbReference type="EC" id="3.4.21.89"/>
    </reaction>
</comment>
<comment type="caution">
    <text evidence="8">Lacks conserved residue(s) required for the propagation of feature annotation.</text>
</comment>
<dbReference type="SUPFAM" id="SSF51306">
    <property type="entry name" value="LexA/Signal peptidase"/>
    <property type="match status" value="1"/>
</dbReference>
<feature type="transmembrane region" description="Helical" evidence="7">
    <location>
        <begin position="32"/>
        <end position="52"/>
    </location>
</feature>
<dbReference type="PROSITE" id="PS00760">
    <property type="entry name" value="SPASE_I_2"/>
    <property type="match status" value="1"/>
</dbReference>
<comment type="similarity">
    <text evidence="3 8">Belongs to the peptidase S26 family.</text>
</comment>
<feature type="transmembrane region" description="Helical" evidence="7">
    <location>
        <begin position="94"/>
        <end position="111"/>
    </location>
</feature>
<dbReference type="PROSITE" id="PS00761">
    <property type="entry name" value="SPASE_I_3"/>
    <property type="match status" value="1"/>
</dbReference>
<keyword evidence="6 7" id="KW-0378">Hydrolase</keyword>
<dbReference type="InterPro" id="IPR019758">
    <property type="entry name" value="Pept_S26A_signal_pept_1_CS"/>
</dbReference>
<organism evidence="10 11">
    <name type="scientific">Paenibacillus hexagrammi</name>
    <dbReference type="NCBI Taxonomy" id="2908839"/>
    <lineage>
        <taxon>Bacteria</taxon>
        <taxon>Bacillati</taxon>
        <taxon>Bacillota</taxon>
        <taxon>Bacilli</taxon>
        <taxon>Bacillales</taxon>
        <taxon>Paenibacillaceae</taxon>
        <taxon>Paenibacillus</taxon>
    </lineage>
</organism>
<dbReference type="Proteomes" id="UP001649230">
    <property type="component" value="Chromosome"/>
</dbReference>
<evidence type="ECO:0000256" key="3">
    <source>
        <dbReference type="ARBA" id="ARBA00009370"/>
    </source>
</evidence>
<dbReference type="PROSITE" id="PS00501">
    <property type="entry name" value="SPASE_I_1"/>
    <property type="match status" value="1"/>
</dbReference>
<feature type="domain" description="Peptidase S26" evidence="9">
    <location>
        <begin position="97"/>
        <end position="249"/>
    </location>
</feature>
<dbReference type="PANTHER" id="PTHR43390">
    <property type="entry name" value="SIGNAL PEPTIDASE I"/>
    <property type="match status" value="1"/>
</dbReference>
<evidence type="ECO:0000256" key="8">
    <source>
        <dbReference type="RuleBase" id="RU362042"/>
    </source>
</evidence>
<evidence type="ECO:0000256" key="1">
    <source>
        <dbReference type="ARBA" id="ARBA00000677"/>
    </source>
</evidence>
<evidence type="ECO:0000313" key="11">
    <source>
        <dbReference type="Proteomes" id="UP001649230"/>
    </source>
</evidence>
<dbReference type="EMBL" id="CP090978">
    <property type="protein sequence ID" value="UJF31507.1"/>
    <property type="molecule type" value="Genomic_DNA"/>
</dbReference>
<evidence type="ECO:0000256" key="2">
    <source>
        <dbReference type="ARBA" id="ARBA00004401"/>
    </source>
</evidence>
<dbReference type="NCBIfam" id="TIGR02227">
    <property type="entry name" value="sigpep_I_bact"/>
    <property type="match status" value="1"/>
</dbReference>
<dbReference type="Pfam" id="PF10502">
    <property type="entry name" value="Peptidase_S26"/>
    <property type="match status" value="1"/>
</dbReference>
<keyword evidence="7" id="KW-0812">Transmembrane</keyword>
<comment type="subcellular location">
    <subcellularLocation>
        <location evidence="2">Cell membrane</location>
        <topology evidence="2">Single-pass type II membrane protein</topology>
    </subcellularLocation>
    <subcellularLocation>
        <location evidence="8">Membrane</location>
        <topology evidence="8">Single-pass type II membrane protein</topology>
    </subcellularLocation>
</comment>
<dbReference type="GO" id="GO:0009003">
    <property type="term" value="F:signal peptidase activity"/>
    <property type="evidence" value="ECO:0007669"/>
    <property type="project" value="UniProtKB-EC"/>
</dbReference>
<dbReference type="InterPro" id="IPR019756">
    <property type="entry name" value="Pept_S26A_signal_pept_1_Ser-AS"/>
</dbReference>
<dbReference type="Gene3D" id="2.10.109.10">
    <property type="entry name" value="Umud Fragment, subunit A"/>
    <property type="match status" value="1"/>
</dbReference>
<proteinExistence type="inferred from homology"/>
<keyword evidence="7" id="KW-0472">Membrane</keyword>
<reference evidence="10 11" key="1">
    <citation type="journal article" date="2024" name="Int. J. Syst. Evol. Microbiol.">
        <title>Paenibacillus hexagrammi sp. nov., a novel bacterium isolated from the gut content of Hexagrammos agrammus.</title>
        <authorList>
            <person name="Jung H.K."/>
            <person name="Kim D.G."/>
            <person name="Zin H."/>
            <person name="Park J."/>
            <person name="Jung H."/>
            <person name="Kim Y.O."/>
            <person name="Kong H.J."/>
            <person name="Kim J.W."/>
            <person name="Kim Y.S."/>
        </authorList>
    </citation>
    <scope>NUCLEOTIDE SEQUENCE [LARGE SCALE GENOMIC DNA]</scope>
    <source>
        <strain evidence="10 11">YPD9-1</strain>
    </source>
</reference>
<keyword evidence="11" id="KW-1185">Reference proteome</keyword>
<dbReference type="RefSeq" id="WP_235117853.1">
    <property type="nucleotide sequence ID" value="NZ_CP090978.1"/>
</dbReference>
<keyword evidence="7" id="KW-1133">Transmembrane helix</keyword>
<dbReference type="InterPro" id="IPR019533">
    <property type="entry name" value="Peptidase_S26"/>
</dbReference>
<feature type="transmembrane region" description="Helical" evidence="7">
    <location>
        <begin position="58"/>
        <end position="82"/>
    </location>
</feature>
<dbReference type="InterPro" id="IPR036286">
    <property type="entry name" value="LexA/Signal_pep-like_sf"/>
</dbReference>
<sequence length="260" mass="29561">MREKRRYPAIASLLSILVPGLCQFYNGQIRKASMLLFLRLALLYVFLFTGMLDHYYGMVSLMLIEICICLFAIIDAVVISIVRKKVVLRKYQRIYIYLLIIMIACGYSYFIDTSMVIGRKAEISSGSSMAPTLQANERFVIDTRTKHFKRGDIIVFWRPGGGQQQFVKRIIAIGGDTIEMKEGKVFVNGEEISESYITTPKMNTHWGPAQIPEGQYFVLGDNRDNSLDSHIFGPISESLIIGKAKFIYWASDTGRLGRQL</sequence>
<name>A0ABY3SBX4_9BACL</name>
<accession>A0ABY3SBX4</accession>
<keyword evidence="5 7" id="KW-0645">Protease</keyword>
<dbReference type="PRINTS" id="PR00727">
    <property type="entry name" value="LEADERPTASE"/>
</dbReference>
<gene>
    <name evidence="10" type="primary">lepB</name>
    <name evidence="10" type="ORF">L0M14_16965</name>
</gene>
<dbReference type="EC" id="3.4.21.89" evidence="4 7"/>
<evidence type="ECO:0000256" key="5">
    <source>
        <dbReference type="ARBA" id="ARBA00022670"/>
    </source>
</evidence>
<protein>
    <recommendedName>
        <fullName evidence="4 7">Signal peptidase I</fullName>
        <ecNumber evidence="4 7">3.4.21.89</ecNumber>
    </recommendedName>
</protein>
<dbReference type="InterPro" id="IPR000223">
    <property type="entry name" value="Pept_S26A_signal_pept_1"/>
</dbReference>
<evidence type="ECO:0000256" key="4">
    <source>
        <dbReference type="ARBA" id="ARBA00013208"/>
    </source>
</evidence>